<feature type="signal peptide" evidence="1">
    <location>
        <begin position="1"/>
        <end position="22"/>
    </location>
</feature>
<dbReference type="EMBL" id="MJIE01000001">
    <property type="protein sequence ID" value="OLR55527.1"/>
    <property type="molecule type" value="Genomic_DNA"/>
</dbReference>
<keyword evidence="1" id="KW-0732">Signal</keyword>
<evidence type="ECO:0000313" key="2">
    <source>
        <dbReference type="EMBL" id="OLR55527.1"/>
    </source>
</evidence>
<proteinExistence type="predicted"/>
<comment type="caution">
    <text evidence="2">The sequence shown here is derived from an EMBL/GenBank/DDBJ whole genome shotgun (WGS) entry which is preliminary data.</text>
</comment>
<keyword evidence="3" id="KW-1185">Reference proteome</keyword>
<sequence length="191" mass="22703">MKRMAEFSMILLMLVLILTGCAENETRTETEESIRQKKIMEQWEKAYKEAELIVVSIQREGQLSSEMKKRVRKNLDVMLDNCLKVRQSETAIMKAEYGAGFFQKLTTYYAEEEEQEALRKSKVAALTKNIGTYVWNVQIEYENSGTKKLDKEEKEISHQIKKFSRHKVRYTDEYLEELEKYYSNRKNNENR</sequence>
<evidence type="ECO:0000256" key="1">
    <source>
        <dbReference type="SAM" id="SignalP"/>
    </source>
</evidence>
<dbReference type="STRING" id="1261640.BHK98_05260"/>
<dbReference type="PROSITE" id="PS51257">
    <property type="entry name" value="PROKAR_LIPOPROTEIN"/>
    <property type="match status" value="1"/>
</dbReference>
<dbReference type="RefSeq" id="WP_075712520.1">
    <property type="nucleotide sequence ID" value="NZ_MJIE01000001.1"/>
</dbReference>
<evidence type="ECO:0008006" key="4">
    <source>
        <dbReference type="Google" id="ProtNLM"/>
    </source>
</evidence>
<feature type="chain" id="PRO_5013385437" description="Lipoprotein" evidence="1">
    <location>
        <begin position="23"/>
        <end position="191"/>
    </location>
</feature>
<organism evidence="2 3">
    <name type="scientific">Hornefia porci</name>
    <dbReference type="NCBI Taxonomy" id="2652292"/>
    <lineage>
        <taxon>Bacteria</taxon>
        <taxon>Bacillati</taxon>
        <taxon>Bacillota</taxon>
        <taxon>Clostridia</taxon>
        <taxon>Peptostreptococcales</taxon>
        <taxon>Anaerovoracaceae</taxon>
        <taxon>Hornefia</taxon>
    </lineage>
</organism>
<dbReference type="Proteomes" id="UP000187404">
    <property type="component" value="Unassembled WGS sequence"/>
</dbReference>
<gene>
    <name evidence="2" type="ORF">BHK98_05260</name>
</gene>
<protein>
    <recommendedName>
        <fullName evidence="4">Lipoprotein</fullName>
    </recommendedName>
</protein>
<reference evidence="2 3" key="1">
    <citation type="journal article" date="2016" name="Appl. Environ. Microbiol.">
        <title>Function and Phylogeny of Bacterial Butyryl Coenzyme A:Acetate Transferases and Their Diversity in the Proximal Colon of Swine.</title>
        <authorList>
            <person name="Trachsel J."/>
            <person name="Bayles D.O."/>
            <person name="Looft T."/>
            <person name="Levine U.Y."/>
            <person name="Allen H.K."/>
        </authorList>
    </citation>
    <scope>NUCLEOTIDE SEQUENCE [LARGE SCALE GENOMIC DNA]</scope>
    <source>
        <strain evidence="2 3">68-3-10</strain>
    </source>
</reference>
<name>A0A1Q9JHB1_9FIRM</name>
<dbReference type="AlphaFoldDB" id="A0A1Q9JHB1"/>
<evidence type="ECO:0000313" key="3">
    <source>
        <dbReference type="Proteomes" id="UP000187404"/>
    </source>
</evidence>
<accession>A0A1Q9JHB1</accession>